<dbReference type="Gene3D" id="3.40.50.300">
    <property type="entry name" value="P-loop containing nucleotide triphosphate hydrolases"/>
    <property type="match status" value="1"/>
</dbReference>
<dbReference type="Proteomes" id="UP001251528">
    <property type="component" value="Unassembled WGS sequence"/>
</dbReference>
<dbReference type="GO" id="GO:0009116">
    <property type="term" value="P:nucleoside metabolic process"/>
    <property type="evidence" value="ECO:0007669"/>
    <property type="project" value="InterPro"/>
</dbReference>
<dbReference type="InterPro" id="IPR056884">
    <property type="entry name" value="NPHP3-like_N"/>
</dbReference>
<evidence type="ECO:0000259" key="3">
    <source>
        <dbReference type="Pfam" id="PF01048"/>
    </source>
</evidence>
<evidence type="ECO:0000256" key="1">
    <source>
        <dbReference type="ARBA" id="ARBA00022737"/>
    </source>
</evidence>
<dbReference type="GO" id="GO:0003824">
    <property type="term" value="F:catalytic activity"/>
    <property type="evidence" value="ECO:0007669"/>
    <property type="project" value="InterPro"/>
</dbReference>
<feature type="domain" description="GPI inositol-deacylase winged helix" evidence="4">
    <location>
        <begin position="663"/>
        <end position="735"/>
    </location>
</feature>
<dbReference type="SUPFAM" id="SSF53167">
    <property type="entry name" value="Purine and uridine phosphorylases"/>
    <property type="match status" value="1"/>
</dbReference>
<dbReference type="Gene3D" id="3.40.50.1580">
    <property type="entry name" value="Nucleoside phosphorylase domain"/>
    <property type="match status" value="1"/>
</dbReference>
<dbReference type="PANTHER" id="PTHR46082">
    <property type="entry name" value="ATP/GTP-BINDING PROTEIN-RELATED"/>
    <property type="match status" value="1"/>
</dbReference>
<evidence type="ECO:0000259" key="4">
    <source>
        <dbReference type="Pfam" id="PF22939"/>
    </source>
</evidence>
<name>A0AAJ0FQK4_9HYPO</name>
<dbReference type="Gene3D" id="1.25.40.20">
    <property type="entry name" value="Ankyrin repeat-containing domain"/>
    <property type="match status" value="1"/>
</dbReference>
<comment type="caution">
    <text evidence="6">The sequence shown here is derived from an EMBL/GenBank/DDBJ whole genome shotgun (WGS) entry which is preliminary data.</text>
</comment>
<feature type="repeat" description="ANK" evidence="2">
    <location>
        <begin position="1097"/>
        <end position="1129"/>
    </location>
</feature>
<dbReference type="InterPro" id="IPR054471">
    <property type="entry name" value="GPIID_WHD"/>
</dbReference>
<organism evidence="6 7">
    <name type="scientific">Conoideocrella luteorostrata</name>
    <dbReference type="NCBI Taxonomy" id="1105319"/>
    <lineage>
        <taxon>Eukaryota</taxon>
        <taxon>Fungi</taxon>
        <taxon>Dikarya</taxon>
        <taxon>Ascomycota</taxon>
        <taxon>Pezizomycotina</taxon>
        <taxon>Sordariomycetes</taxon>
        <taxon>Hypocreomycetidae</taxon>
        <taxon>Hypocreales</taxon>
        <taxon>Clavicipitaceae</taxon>
        <taxon>Conoideocrella</taxon>
    </lineage>
</organism>
<dbReference type="PRINTS" id="PR01415">
    <property type="entry name" value="ANKYRIN"/>
</dbReference>
<feature type="domain" description="Nephrocystin 3-like N-terminal" evidence="5">
    <location>
        <begin position="373"/>
        <end position="546"/>
    </location>
</feature>
<feature type="repeat" description="ANK" evidence="2">
    <location>
        <begin position="994"/>
        <end position="1026"/>
    </location>
</feature>
<dbReference type="InterPro" id="IPR036770">
    <property type="entry name" value="Ankyrin_rpt-contain_sf"/>
</dbReference>
<dbReference type="SUPFAM" id="SSF52540">
    <property type="entry name" value="P-loop containing nucleoside triphosphate hydrolases"/>
    <property type="match status" value="1"/>
</dbReference>
<dbReference type="InterPro" id="IPR053137">
    <property type="entry name" value="NLR-like"/>
</dbReference>
<dbReference type="Pfam" id="PF22939">
    <property type="entry name" value="WHD_GPIID"/>
    <property type="match status" value="1"/>
</dbReference>
<evidence type="ECO:0000313" key="7">
    <source>
        <dbReference type="Proteomes" id="UP001251528"/>
    </source>
</evidence>
<dbReference type="InterPro" id="IPR027417">
    <property type="entry name" value="P-loop_NTPase"/>
</dbReference>
<evidence type="ECO:0000256" key="2">
    <source>
        <dbReference type="PROSITE-ProRule" id="PRU00023"/>
    </source>
</evidence>
<protein>
    <recommendedName>
        <fullName evidence="8">Nucleoside phosphorylase domain-containing protein</fullName>
    </recommendedName>
</protein>
<dbReference type="SUPFAM" id="SSF48403">
    <property type="entry name" value="Ankyrin repeat"/>
    <property type="match status" value="1"/>
</dbReference>
<dbReference type="InterPro" id="IPR002110">
    <property type="entry name" value="Ankyrin_rpt"/>
</dbReference>
<evidence type="ECO:0000313" key="6">
    <source>
        <dbReference type="EMBL" id="KAK2593037.1"/>
    </source>
</evidence>
<dbReference type="PROSITE" id="PS50088">
    <property type="entry name" value="ANK_REPEAT"/>
    <property type="match status" value="4"/>
</dbReference>
<feature type="repeat" description="ANK" evidence="2">
    <location>
        <begin position="1064"/>
        <end position="1096"/>
    </location>
</feature>
<dbReference type="InterPro" id="IPR035994">
    <property type="entry name" value="Nucleoside_phosphorylase_sf"/>
</dbReference>
<sequence length="1132" mass="126220">MATATLTRHPQEYTVAWICALPVEMAAAKAMLDERHGDFPTMPSDSNTYILGSVCGHNIVIACLPSGVYGTTSATTLATEMRSTFKCIRFGLMVGIGGGAPMKNVDIRLGDIVVSKPTGRSGGVIQHDYGKTMSGEFKRTGILNKPPRILLTAVSALEAEHMSGPSKIPAVLLDMVAKYPEMRESFTYRGEEQDLLFDSEYDHCDSKPSCSACDTRKLIVRPNRRTHDPVIHYGLIGSGNQVVKDGRSREKLARELDVLCFEMEAAGLMDILPCLVIRGICDYSDSHKNKQWQGYAAATAAAYAKELLSIVPKHRVINEDAIIERNWAPSESRTSNMALRQNGNQDTENLLERISTYDHERIHQRLSQKRLAGTTRWFLNDPTFREWLATKSLSSLWCSGKIGSGKTMIATAAVDATKSYAAERHSVAVFFYCGNNEYQGALDMFHILSSFIKQICGFLQQAGRPCPGDVTRGIQKFFGRDRTQPDVHDLKPIFTGLFYDVPDTIYIIDGIDALDQEQIKQLLPFFKKLFSDPRAPSGSKILLLSRDQLPGYINIATLIRGIREISTSKNVMRDIETYIETSFIDKTMYRNLSDDPLLIKEIKQVLLAKSNGMFLWVYLQLEILWDTCYTDAEIRSALATLPETLEETYGRCVDRINFSDGRALKVLKWVSFATRPLHVDELREAVAFDLGDTEWKAEKIPQKNVVIGCCANLIVLDLADNCVRFAHSSVKQYLEKVRERTVQEKCIPSYPRTKQGDQECGEFCIAYLSFLDFNLQLSKLPTESTVVQVPSSILFASRAVNNGLAKRLLSWGSNATRSSSVRVPETRKVSAPDRTKYKFLNYAVANWAMHTKHISGTSPSWQKFKQLATCFSETWNFHPWIPSGRSPRSQLHSLFGWAVKEQHIPLLSIAQAAQSDLQHVCNLPLVGEKLPALHVASKLGYKPIVEILLGFCILNQADYEVYTALHHAVSRGHIEVCRLLLNTHGIKVDGLPKSLCTPLSMAASHGHEKIALLLIEKQANVKAKNMNRQTPLSQAAQNGHYAVVKLLLKNKIDNAAHFKSVDNYGSTPLTAAAIKGHEAVVKLLIDNGADVNLRDAFGYLPLTIATKHGHEAIAKLLIKNGADVSRRDIHRH</sequence>
<keyword evidence="1" id="KW-0677">Repeat</keyword>
<dbReference type="Pfam" id="PF12796">
    <property type="entry name" value="Ank_2"/>
    <property type="match status" value="3"/>
</dbReference>
<dbReference type="Pfam" id="PF24883">
    <property type="entry name" value="NPHP3_N"/>
    <property type="match status" value="1"/>
</dbReference>
<dbReference type="EMBL" id="JASWJB010000231">
    <property type="protein sequence ID" value="KAK2593037.1"/>
    <property type="molecule type" value="Genomic_DNA"/>
</dbReference>
<accession>A0AAJ0FQK4</accession>
<dbReference type="InterPro" id="IPR000845">
    <property type="entry name" value="Nucleoside_phosphorylase_d"/>
</dbReference>
<feature type="repeat" description="ANK" evidence="2">
    <location>
        <begin position="1027"/>
        <end position="1053"/>
    </location>
</feature>
<evidence type="ECO:0008006" key="8">
    <source>
        <dbReference type="Google" id="ProtNLM"/>
    </source>
</evidence>
<keyword evidence="2" id="KW-0040">ANK repeat</keyword>
<dbReference type="PROSITE" id="PS50297">
    <property type="entry name" value="ANK_REP_REGION"/>
    <property type="match status" value="3"/>
</dbReference>
<dbReference type="Pfam" id="PF01048">
    <property type="entry name" value="PNP_UDP_1"/>
    <property type="match status" value="1"/>
</dbReference>
<dbReference type="SMART" id="SM00248">
    <property type="entry name" value="ANK"/>
    <property type="match status" value="6"/>
</dbReference>
<evidence type="ECO:0000259" key="5">
    <source>
        <dbReference type="Pfam" id="PF24883"/>
    </source>
</evidence>
<proteinExistence type="predicted"/>
<dbReference type="PANTHER" id="PTHR46082:SF11">
    <property type="entry name" value="AAA+ ATPASE DOMAIN-CONTAINING PROTEIN-RELATED"/>
    <property type="match status" value="1"/>
</dbReference>
<feature type="domain" description="Nucleoside phosphorylase" evidence="3">
    <location>
        <begin position="15"/>
        <end position="302"/>
    </location>
</feature>
<gene>
    <name evidence="6" type="ORF">QQS21_009245</name>
</gene>
<keyword evidence="7" id="KW-1185">Reference proteome</keyword>
<dbReference type="AlphaFoldDB" id="A0AAJ0FQK4"/>
<reference evidence="6" key="1">
    <citation type="submission" date="2023-06" db="EMBL/GenBank/DDBJ databases">
        <title>Conoideocrella luteorostrata (Hypocreales: Clavicipitaceae), a potential biocontrol fungus for elongate hemlock scale in United States Christmas tree production areas.</title>
        <authorList>
            <person name="Barrett H."/>
            <person name="Lovett B."/>
            <person name="Macias A.M."/>
            <person name="Stajich J.E."/>
            <person name="Kasson M.T."/>
        </authorList>
    </citation>
    <scope>NUCLEOTIDE SEQUENCE</scope>
    <source>
        <strain evidence="6">ARSEF 14590</strain>
    </source>
</reference>